<evidence type="ECO:0000313" key="2">
    <source>
        <dbReference type="Proteomes" id="UP001054945"/>
    </source>
</evidence>
<dbReference type="Proteomes" id="UP001054945">
    <property type="component" value="Unassembled WGS sequence"/>
</dbReference>
<organism evidence="1 2">
    <name type="scientific">Caerostris extrusa</name>
    <name type="common">Bark spider</name>
    <name type="synonym">Caerostris bankana</name>
    <dbReference type="NCBI Taxonomy" id="172846"/>
    <lineage>
        <taxon>Eukaryota</taxon>
        <taxon>Metazoa</taxon>
        <taxon>Ecdysozoa</taxon>
        <taxon>Arthropoda</taxon>
        <taxon>Chelicerata</taxon>
        <taxon>Arachnida</taxon>
        <taxon>Araneae</taxon>
        <taxon>Araneomorphae</taxon>
        <taxon>Entelegynae</taxon>
        <taxon>Araneoidea</taxon>
        <taxon>Araneidae</taxon>
        <taxon>Caerostris</taxon>
    </lineage>
</organism>
<sequence>MQAYVREDVKVVSQLVYSERSGSPQPKDFFQPPNATLASFNLELTTRGNWNVGSLGRSELSLSAEIGRSDMQMPSASLSLPHAIQKGERLADAPGNCWLGDDANKKKEKCLVATVTCCGDTLGIFRLASITSLGRLGNERAIFAADPSRFLQPPTADVWVGPAHVKGILNPALLFVLGKTADSEQSLDGRIANKKSTSNVQVKELNFAKITSVIPLIEVVQEKGKKIKKSTSVENLRNGKTNDRARTEKTLVGKHAAFPAVLTPRSSIVGSSADNTPYTSSTNRSRSSLPTVTVGLPQIDIIRDEISPFRPVAKCGAPKINCRRREYTLRNNRSTMDNDVVVGAVARYDILSYRFITLVRRICREAFGFVPFARFQMELVKPYRVIFKQF</sequence>
<protein>
    <submittedName>
        <fullName evidence="1">Uncharacterized protein</fullName>
    </submittedName>
</protein>
<gene>
    <name evidence="1" type="ORF">CEXT_301951</name>
</gene>
<dbReference type="AlphaFoldDB" id="A0AAV4M2Q3"/>
<evidence type="ECO:0000313" key="1">
    <source>
        <dbReference type="EMBL" id="GIX66503.1"/>
    </source>
</evidence>
<reference evidence="1 2" key="1">
    <citation type="submission" date="2021-06" db="EMBL/GenBank/DDBJ databases">
        <title>Caerostris extrusa draft genome.</title>
        <authorList>
            <person name="Kono N."/>
            <person name="Arakawa K."/>
        </authorList>
    </citation>
    <scope>NUCLEOTIDE SEQUENCE [LARGE SCALE GENOMIC DNA]</scope>
</reference>
<name>A0AAV4M2Q3_CAEEX</name>
<dbReference type="EMBL" id="BPLR01001795">
    <property type="protein sequence ID" value="GIX66503.1"/>
    <property type="molecule type" value="Genomic_DNA"/>
</dbReference>
<comment type="caution">
    <text evidence="1">The sequence shown here is derived from an EMBL/GenBank/DDBJ whole genome shotgun (WGS) entry which is preliminary data.</text>
</comment>
<accession>A0AAV4M2Q3</accession>
<proteinExistence type="predicted"/>
<keyword evidence="2" id="KW-1185">Reference proteome</keyword>